<feature type="compositionally biased region" description="Polar residues" evidence="5">
    <location>
        <begin position="282"/>
        <end position="291"/>
    </location>
</feature>
<dbReference type="PANTHER" id="PTHR11455:SF18">
    <property type="entry name" value="SI:CH1073-390K14.1"/>
    <property type="match status" value="1"/>
</dbReference>
<dbReference type="GO" id="GO:0005737">
    <property type="term" value="C:cytoplasm"/>
    <property type="evidence" value="ECO:0007669"/>
    <property type="project" value="TreeGrafter"/>
</dbReference>
<evidence type="ECO:0000256" key="5">
    <source>
        <dbReference type="SAM" id="MobiDB-lite"/>
    </source>
</evidence>
<proteinExistence type="inferred from homology"/>
<dbReference type="AlphaFoldDB" id="A0AAP0S2U7"/>
<gene>
    <name evidence="7" type="ORF">L1049_017181</name>
</gene>
<sequence>MRELWATGWIHNRIRVIVSSFSVKFLLLPWKWGMKYFWDTLLDADIESDILGWQYISGSLPDGHELDRLDSPEVQGSNFDPEGEYVRHWLPELARMPTEWIHHPWDAPIGVLKASGVELGLNYPKPIIEIDLARQRLTEAIFMMWETEAAAKAANSNGTTEVVVDNSENVENLAIPTVVLKEKPACPTSSSHDQRVPNSQNSKDGLFNRKRSKYLEDERPFQDKNKAGTSRADEDLCSTAESSSKRQTISRISFSVPHSCSSVSEEKPLEDHDESSDLKQPWQEQTDMEQSSSKDGE</sequence>
<comment type="similarity">
    <text evidence="1">Belongs to the DNA photolyase class-1 family.</text>
</comment>
<dbReference type="InterPro" id="IPR002081">
    <property type="entry name" value="Cryptochrome/DNA_photolyase_1"/>
</dbReference>
<feature type="binding site" evidence="4">
    <location>
        <begin position="43"/>
        <end position="45"/>
    </location>
    <ligand>
        <name>FAD</name>
        <dbReference type="ChEBI" id="CHEBI:57692"/>
    </ligand>
</feature>
<evidence type="ECO:0000256" key="2">
    <source>
        <dbReference type="ARBA" id="ARBA00022630"/>
    </source>
</evidence>
<keyword evidence="2 4" id="KW-0285">Flavoprotein</keyword>
<dbReference type="GO" id="GO:0071949">
    <property type="term" value="F:FAD binding"/>
    <property type="evidence" value="ECO:0007669"/>
    <property type="project" value="TreeGrafter"/>
</dbReference>
<keyword evidence="8" id="KW-1185">Reference proteome</keyword>
<comment type="cofactor">
    <cofactor evidence="4">
        <name>FAD</name>
        <dbReference type="ChEBI" id="CHEBI:57692"/>
    </cofactor>
    <text evidence="4">Binds 1 FAD per subunit.</text>
</comment>
<feature type="region of interest" description="Disordered" evidence="5">
    <location>
        <begin position="184"/>
        <end position="297"/>
    </location>
</feature>
<dbReference type="PANTHER" id="PTHR11455">
    <property type="entry name" value="CRYPTOCHROME"/>
    <property type="match status" value="1"/>
</dbReference>
<dbReference type="Gene3D" id="1.10.579.10">
    <property type="entry name" value="DNA Cyclobutane Dipyrimidine Photolyase, subunit A, domain 3"/>
    <property type="match status" value="1"/>
</dbReference>
<organism evidence="7 8">
    <name type="scientific">Liquidambar formosana</name>
    <name type="common">Formosan gum</name>
    <dbReference type="NCBI Taxonomy" id="63359"/>
    <lineage>
        <taxon>Eukaryota</taxon>
        <taxon>Viridiplantae</taxon>
        <taxon>Streptophyta</taxon>
        <taxon>Embryophyta</taxon>
        <taxon>Tracheophyta</taxon>
        <taxon>Spermatophyta</taxon>
        <taxon>Magnoliopsida</taxon>
        <taxon>eudicotyledons</taxon>
        <taxon>Gunneridae</taxon>
        <taxon>Pentapetalae</taxon>
        <taxon>Saxifragales</taxon>
        <taxon>Altingiaceae</taxon>
        <taxon>Liquidambar</taxon>
    </lineage>
</organism>
<evidence type="ECO:0000313" key="8">
    <source>
        <dbReference type="Proteomes" id="UP001415857"/>
    </source>
</evidence>
<feature type="compositionally biased region" description="Polar residues" evidence="5">
    <location>
        <begin position="239"/>
        <end position="252"/>
    </location>
</feature>
<evidence type="ECO:0000313" key="7">
    <source>
        <dbReference type="EMBL" id="KAK9288718.1"/>
    </source>
</evidence>
<dbReference type="EMBL" id="JBBPBK010000003">
    <property type="protein sequence ID" value="KAK9288718.1"/>
    <property type="molecule type" value="Genomic_DNA"/>
</dbReference>
<dbReference type="GO" id="GO:0003677">
    <property type="term" value="F:DNA binding"/>
    <property type="evidence" value="ECO:0007669"/>
    <property type="project" value="TreeGrafter"/>
</dbReference>
<dbReference type="Proteomes" id="UP001415857">
    <property type="component" value="Unassembled WGS sequence"/>
</dbReference>
<dbReference type="InterPro" id="IPR005101">
    <property type="entry name" value="Cryptochr/Photolyase_FAD-bd"/>
</dbReference>
<dbReference type="GO" id="GO:0043153">
    <property type="term" value="P:entrainment of circadian clock by photoperiod"/>
    <property type="evidence" value="ECO:0007669"/>
    <property type="project" value="TreeGrafter"/>
</dbReference>
<evidence type="ECO:0000256" key="1">
    <source>
        <dbReference type="ARBA" id="ARBA00005862"/>
    </source>
</evidence>
<feature type="compositionally biased region" description="Basic and acidic residues" evidence="5">
    <location>
        <begin position="213"/>
        <end position="234"/>
    </location>
</feature>
<evidence type="ECO:0000256" key="3">
    <source>
        <dbReference type="ARBA" id="ARBA00022827"/>
    </source>
</evidence>
<dbReference type="GO" id="GO:0032922">
    <property type="term" value="P:circadian regulation of gene expression"/>
    <property type="evidence" value="ECO:0007669"/>
    <property type="project" value="TreeGrafter"/>
</dbReference>
<dbReference type="Pfam" id="PF03441">
    <property type="entry name" value="FAD_binding_7"/>
    <property type="match status" value="1"/>
</dbReference>
<keyword evidence="3 4" id="KW-0274">FAD</keyword>
<reference evidence="7 8" key="1">
    <citation type="journal article" date="2024" name="Plant J.">
        <title>Genome sequences and population genomics reveal climatic adaptation and genomic divergence between two closely related sweetgum species.</title>
        <authorList>
            <person name="Xu W.Q."/>
            <person name="Ren C.Q."/>
            <person name="Zhang X.Y."/>
            <person name="Comes H.P."/>
            <person name="Liu X.H."/>
            <person name="Li Y.G."/>
            <person name="Kettle C.J."/>
            <person name="Jalonen R."/>
            <person name="Gaisberger H."/>
            <person name="Ma Y.Z."/>
            <person name="Qiu Y.X."/>
        </authorList>
    </citation>
    <scope>NUCLEOTIDE SEQUENCE [LARGE SCALE GENOMIC DNA]</scope>
    <source>
        <strain evidence="7">Hangzhou</strain>
    </source>
</reference>
<dbReference type="GO" id="GO:0003904">
    <property type="term" value="F:deoxyribodipyrimidine photo-lyase activity"/>
    <property type="evidence" value="ECO:0007669"/>
    <property type="project" value="TreeGrafter"/>
</dbReference>
<protein>
    <recommendedName>
        <fullName evidence="6">Cryptochrome/DNA photolyase FAD-binding domain-containing protein</fullName>
    </recommendedName>
</protein>
<accession>A0AAP0S2U7</accession>
<dbReference type="GO" id="GO:0005634">
    <property type="term" value="C:nucleus"/>
    <property type="evidence" value="ECO:0007669"/>
    <property type="project" value="TreeGrafter"/>
</dbReference>
<evidence type="ECO:0000256" key="4">
    <source>
        <dbReference type="PIRSR" id="PIRSR602081-1"/>
    </source>
</evidence>
<name>A0AAP0S2U7_LIQFO</name>
<feature type="compositionally biased region" description="Polar residues" evidence="5">
    <location>
        <begin position="187"/>
        <end position="203"/>
    </location>
</feature>
<feature type="compositionally biased region" description="Low complexity" evidence="5">
    <location>
        <begin position="253"/>
        <end position="263"/>
    </location>
</feature>
<evidence type="ECO:0000259" key="6">
    <source>
        <dbReference type="Pfam" id="PF03441"/>
    </source>
</evidence>
<dbReference type="SUPFAM" id="SSF48173">
    <property type="entry name" value="Cryptochrome/photolyase FAD-binding domain"/>
    <property type="match status" value="1"/>
</dbReference>
<dbReference type="InterPro" id="IPR036134">
    <property type="entry name" value="Crypto/Photolyase_FAD-like_sf"/>
</dbReference>
<feature type="domain" description="Cryptochrome/DNA photolyase FAD-binding" evidence="6">
    <location>
        <begin position="1"/>
        <end position="140"/>
    </location>
</feature>
<comment type="caution">
    <text evidence="7">The sequence shown here is derived from an EMBL/GenBank/DDBJ whole genome shotgun (WGS) entry which is preliminary data.</text>
</comment>